<dbReference type="Pfam" id="PF09378">
    <property type="entry name" value="HAS-barrel"/>
    <property type="match status" value="1"/>
</dbReference>
<dbReference type="InterPro" id="IPR008571">
    <property type="entry name" value="HerA-like"/>
</dbReference>
<accession>F2L504</accession>
<reference key="2">
    <citation type="submission" date="2011-03" db="EMBL/GenBank/DDBJ databases">
        <title>Complete genome sequence of the thermoacidophilic crenarchaeon Thermoproteus uzoniensis 768-20.</title>
        <authorList>
            <person name="Mardanov A.V."/>
            <person name="Gumerov V.M."/>
            <person name="Beletsky A.V."/>
            <person name="Prokofeva M.I."/>
            <person name="Bonch-Osmolovskaya E.A."/>
            <person name="Ravin N.V."/>
            <person name="Skryabin K.G."/>
        </authorList>
    </citation>
    <scope>NUCLEOTIDE SEQUENCE</scope>
    <source>
        <strain>768-20</strain>
    </source>
</reference>
<dbReference type="GO" id="GO:0043139">
    <property type="term" value="F:5'-3' DNA helicase activity"/>
    <property type="evidence" value="ECO:0007669"/>
    <property type="project" value="UniProtKB-EC"/>
</dbReference>
<organism evidence="7 8">
    <name type="scientific">Thermoproteus uzoniensis (strain 768-20)</name>
    <dbReference type="NCBI Taxonomy" id="999630"/>
    <lineage>
        <taxon>Archaea</taxon>
        <taxon>Thermoproteota</taxon>
        <taxon>Thermoprotei</taxon>
        <taxon>Thermoproteales</taxon>
        <taxon>Thermoproteaceae</taxon>
        <taxon>Thermoproteus</taxon>
    </lineage>
</organism>
<feature type="domain" description="Helicase HerA barrel" evidence="6">
    <location>
        <begin position="3"/>
        <end position="95"/>
    </location>
</feature>
<sequence>MKIGYVIAGSTPTEFLATLDPERPVRLYEYVAVDSVEIPPDGEEAAQVRLIGQIVKIIRDPYQLKRDIPLYNVVDGVSHDLLEVQIAKVKILGYLWNGEIHMPKLPPRIGAPVYLAKDDEVAELYGSGELCVGRLSARPLDLCLDVEGLKRHMAVIAATGSGKTWFSVILIEELLKRGASVVVLDPHGEYVAARDTASRLGGVNALTVKVSGHHAGDVMYRIGVLDMDPDALADAAGVPPKATKIRYSIYLAHALAKSAYKAGARRMGPKGLASILSAALRGEQHLKRLLRQWGVEDEKADELAELAKRDRHSIFSAAAYLRRLARLGVFSARTTPLGRITADLTVVNLAGVGDEIQDYVAWHILTRIFKARVRHVRGLPGVKLERPVVVVLEEAHRFAPPKSARRTRAYEAVSRIAAEGRKFGVYLVVVTQRPSRVDPDVMSQMQSQVIMRIVNPKDQEAVRDSSEQLAQDYLDNLPGLDRGEAVVLGPVVKLPAVIRLRDRVLDYGGADISLAEAWRRSDADVATIWARIFRSPPPPSVVLAASGISVKSAEPDGGVWRAVTSDGARVELSIESGYARCSVCGSSGCAHVYRVLSEIVKVRRAA</sequence>
<dbReference type="EMBL" id="CP002590">
    <property type="protein sequence ID" value="AEA12253.1"/>
    <property type="molecule type" value="Genomic_DNA"/>
</dbReference>
<dbReference type="Pfam" id="PF01935">
    <property type="entry name" value="DUF87"/>
    <property type="match status" value="1"/>
</dbReference>
<dbReference type="AlphaFoldDB" id="F2L504"/>
<proteinExistence type="inferred from homology"/>
<feature type="domain" description="Helicase HerA central" evidence="5">
    <location>
        <begin position="131"/>
        <end position="368"/>
    </location>
</feature>
<evidence type="ECO:0000259" key="6">
    <source>
        <dbReference type="Pfam" id="PF09378"/>
    </source>
</evidence>
<dbReference type="PANTHER" id="PTHR42957:SF1">
    <property type="entry name" value="HELICASE MJ1565-RELATED"/>
    <property type="match status" value="1"/>
</dbReference>
<dbReference type="InterPro" id="IPR027417">
    <property type="entry name" value="P-loop_NTPase"/>
</dbReference>
<evidence type="ECO:0000259" key="5">
    <source>
        <dbReference type="Pfam" id="PF01935"/>
    </source>
</evidence>
<dbReference type="CDD" id="cd01127">
    <property type="entry name" value="TrwB_TraG_TraD_VirD4"/>
    <property type="match status" value="1"/>
</dbReference>
<dbReference type="SUPFAM" id="SSF52540">
    <property type="entry name" value="P-loop containing nucleoside triphosphate hydrolases"/>
    <property type="match status" value="1"/>
</dbReference>
<comment type="similarity">
    <text evidence="1">Belongs to the HerA family.</text>
</comment>
<dbReference type="InterPro" id="IPR002789">
    <property type="entry name" value="HerA_central"/>
</dbReference>
<protein>
    <submittedName>
        <fullName evidence="7">ATPase</fullName>
    </submittedName>
</protein>
<dbReference type="HOGENOM" id="CLU_023842_2_0_2"/>
<evidence type="ECO:0000256" key="1">
    <source>
        <dbReference type="ARBA" id="ARBA00007816"/>
    </source>
</evidence>
<evidence type="ECO:0000313" key="7">
    <source>
        <dbReference type="EMBL" id="AEA12253.1"/>
    </source>
</evidence>
<evidence type="ECO:0000256" key="4">
    <source>
        <dbReference type="ARBA" id="ARBA00048988"/>
    </source>
</evidence>
<dbReference type="Proteomes" id="UP000008138">
    <property type="component" value="Chromosome"/>
</dbReference>
<dbReference type="RefSeq" id="WP_013679589.1">
    <property type="nucleotide sequence ID" value="NC_015315.1"/>
</dbReference>
<dbReference type="GeneID" id="10361757"/>
<dbReference type="GO" id="GO:0043138">
    <property type="term" value="F:3'-5' DNA helicase activity"/>
    <property type="evidence" value="ECO:0007669"/>
    <property type="project" value="UniProtKB-EC"/>
</dbReference>
<dbReference type="Gene3D" id="3.40.50.300">
    <property type="entry name" value="P-loop containing nucleotide triphosphate hydrolases"/>
    <property type="match status" value="2"/>
</dbReference>
<dbReference type="InterPro" id="IPR018538">
    <property type="entry name" value="HerA_barrel_dom"/>
</dbReference>
<dbReference type="KEGG" id="tuz:TUZN_0764"/>
<dbReference type="PANTHER" id="PTHR42957">
    <property type="entry name" value="HELICASE MJ1565-RELATED"/>
    <property type="match status" value="1"/>
</dbReference>
<comment type="catalytic activity">
    <reaction evidence="3">
        <text>ATP + H2O = ADP + phosphate + H(+)</text>
        <dbReference type="Rhea" id="RHEA:13065"/>
        <dbReference type="ChEBI" id="CHEBI:15377"/>
        <dbReference type="ChEBI" id="CHEBI:15378"/>
        <dbReference type="ChEBI" id="CHEBI:30616"/>
        <dbReference type="ChEBI" id="CHEBI:43474"/>
        <dbReference type="ChEBI" id="CHEBI:456216"/>
        <dbReference type="EC" id="5.6.2.3"/>
    </reaction>
</comment>
<dbReference type="eggNOG" id="arCOG00280">
    <property type="taxonomic scope" value="Archaea"/>
</dbReference>
<comment type="catalytic activity">
    <reaction evidence="4">
        <text>ATP + H2O = ADP + phosphate + H(+)</text>
        <dbReference type="Rhea" id="RHEA:13065"/>
        <dbReference type="ChEBI" id="CHEBI:15377"/>
        <dbReference type="ChEBI" id="CHEBI:15378"/>
        <dbReference type="ChEBI" id="CHEBI:30616"/>
        <dbReference type="ChEBI" id="CHEBI:43474"/>
        <dbReference type="ChEBI" id="CHEBI:456216"/>
        <dbReference type="EC" id="5.6.2.4"/>
    </reaction>
</comment>
<reference evidence="7 8" key="1">
    <citation type="journal article" date="2011" name="J. Bacteriol.">
        <title>Complete genome sequence of the thermoacidophilic crenarchaeon Thermoproteus uzoniensis 768-20.</title>
        <authorList>
            <person name="Mardanov A.V."/>
            <person name="Gumerov V.M."/>
            <person name="Beletsky A.V."/>
            <person name="Prokofeva M.I."/>
            <person name="Bonch-Osmolovskaya E.A."/>
            <person name="Ravin N.V."/>
            <person name="Skryabin K.G."/>
        </authorList>
    </citation>
    <scope>NUCLEOTIDE SEQUENCE [LARGE SCALE GENOMIC DNA]</scope>
    <source>
        <strain evidence="7 8">768-20</strain>
    </source>
</reference>
<name>F2L504_THEU7</name>
<dbReference type="OrthoDB" id="107033at2157"/>
<dbReference type="STRING" id="999630.TUZN_0764"/>
<evidence type="ECO:0000256" key="2">
    <source>
        <dbReference type="ARBA" id="ARBA00034617"/>
    </source>
</evidence>
<evidence type="ECO:0000313" key="8">
    <source>
        <dbReference type="Proteomes" id="UP000008138"/>
    </source>
</evidence>
<comment type="catalytic activity">
    <reaction evidence="2">
        <text>Couples ATP hydrolysis with the unwinding of duplex DNA by translocating in the 3'-5' direction.</text>
        <dbReference type="EC" id="5.6.2.4"/>
    </reaction>
</comment>
<keyword evidence="8" id="KW-1185">Reference proteome</keyword>
<evidence type="ECO:0000256" key="3">
    <source>
        <dbReference type="ARBA" id="ARBA00048954"/>
    </source>
</evidence>
<gene>
    <name evidence="7" type="ordered locus">TUZN_0764</name>
</gene>